<dbReference type="Pfam" id="PF07145">
    <property type="entry name" value="PAM2"/>
    <property type="match status" value="1"/>
</dbReference>
<dbReference type="VEuPathDB" id="VectorBase:MDOMA2_000993"/>
<dbReference type="eggNOG" id="ENOG502T9NT">
    <property type="taxonomic scope" value="Eukaryota"/>
</dbReference>
<name>A0A9J7I742_MUSDO</name>
<feature type="region of interest" description="Disordered" evidence="1">
    <location>
        <begin position="159"/>
        <end position="194"/>
    </location>
</feature>
<sequence>MPWKPSTDFEEEIVNLQPDHDFIFGALSEPEPQPFYPRPQSHIEYAATKKKQTRQQQQEYEETGRINNRLHAIAQVQRIAGTKPLGQQPTLDDWNNNKNTEKEIVAMMRHFGLGPSVEEPLNEKLTIATYPIRNGVEIVQNRCKKIPLLFDDNLFKLKPKESSSSNSSNSFDSACGNSNRNNNNSTSSNGDLNISSTSSCDTNSYSFHTPSRDDDSIDIAFGKYEKKKENVMFDYRKLHNEEEDTRKPDQHNISSCTQSSSCYSPNYSPCEQSDGYETATSTCSTSKLNPNAFEFVPYSRYNGNSSSSGSSINHSVNRNLDYTSNKSLYTNATSEDDSLTSQAPSFLPRFLKLPANDSPNKTKKNCTFAEPQPNQMPPTYANMVRKPLAAEEEANCKANRVLTQPCNANFPPLSQQGTSGRITNNNLRFYTPRQVYERRRGTASALH</sequence>
<dbReference type="OrthoDB" id="539158at2759"/>
<dbReference type="Proteomes" id="UP001652621">
    <property type="component" value="Unplaced"/>
</dbReference>
<organism evidence="2 3">
    <name type="scientific">Musca domestica</name>
    <name type="common">House fly</name>
    <dbReference type="NCBI Taxonomy" id="7370"/>
    <lineage>
        <taxon>Eukaryota</taxon>
        <taxon>Metazoa</taxon>
        <taxon>Ecdysozoa</taxon>
        <taxon>Arthropoda</taxon>
        <taxon>Hexapoda</taxon>
        <taxon>Insecta</taxon>
        <taxon>Pterygota</taxon>
        <taxon>Neoptera</taxon>
        <taxon>Endopterygota</taxon>
        <taxon>Diptera</taxon>
        <taxon>Brachycera</taxon>
        <taxon>Muscomorpha</taxon>
        <taxon>Muscoidea</taxon>
        <taxon>Muscidae</taxon>
        <taxon>Musca</taxon>
    </lineage>
</organism>
<dbReference type="InterPro" id="IPR009818">
    <property type="entry name" value="PAM2_motif"/>
</dbReference>
<dbReference type="GeneID" id="101889031"/>
<proteinExistence type="predicted"/>
<reference evidence="3 4" key="1">
    <citation type="submission" date="2025-05" db="UniProtKB">
        <authorList>
            <consortium name="RefSeq"/>
        </authorList>
    </citation>
    <scope>IDENTIFICATION</scope>
    <source>
        <strain evidence="3 4">Aabys</strain>
        <tissue evidence="3 4">Whole body</tissue>
    </source>
</reference>
<feature type="compositionally biased region" description="Basic and acidic residues" evidence="1">
    <location>
        <begin position="241"/>
        <end position="250"/>
    </location>
</feature>
<gene>
    <name evidence="3 4" type="primary">LOC101889031</name>
</gene>
<feature type="region of interest" description="Disordered" evidence="1">
    <location>
        <begin position="241"/>
        <end position="261"/>
    </location>
</feature>
<dbReference type="RefSeq" id="XP_011295798.2">
    <property type="nucleotide sequence ID" value="XM_011297496.3"/>
</dbReference>
<dbReference type="RefSeq" id="XP_005191335.2">
    <property type="nucleotide sequence ID" value="XM_005191278.4"/>
</dbReference>
<accession>A0A9J7I742</accession>
<evidence type="ECO:0000256" key="1">
    <source>
        <dbReference type="SAM" id="MobiDB-lite"/>
    </source>
</evidence>
<dbReference type="VEuPathDB" id="VectorBase:MDOA012747"/>
<feature type="compositionally biased region" description="Low complexity" evidence="1">
    <location>
        <begin position="177"/>
        <end position="194"/>
    </location>
</feature>
<evidence type="ECO:0000313" key="3">
    <source>
        <dbReference type="RefSeq" id="XP_005191335.2"/>
    </source>
</evidence>
<evidence type="ECO:0000313" key="4">
    <source>
        <dbReference type="RefSeq" id="XP_011295798.2"/>
    </source>
</evidence>
<keyword evidence="2" id="KW-1185">Reference proteome</keyword>
<dbReference type="STRING" id="7370.A0A1I8N8T0"/>
<protein>
    <submittedName>
        <fullName evidence="3 4">Uncharacterized protein</fullName>
    </submittedName>
</protein>
<evidence type="ECO:0000313" key="2">
    <source>
        <dbReference type="Proteomes" id="UP001652621"/>
    </source>
</evidence>